<feature type="region of interest" description="Disordered" evidence="1">
    <location>
        <begin position="89"/>
        <end position="110"/>
    </location>
</feature>
<proteinExistence type="predicted"/>
<dbReference type="EMBL" id="JAKWBI020000124">
    <property type="protein sequence ID" value="KAJ2902106.1"/>
    <property type="molecule type" value="Genomic_DNA"/>
</dbReference>
<organism evidence="2 3">
    <name type="scientific">Zalerion maritima</name>
    <dbReference type="NCBI Taxonomy" id="339359"/>
    <lineage>
        <taxon>Eukaryota</taxon>
        <taxon>Fungi</taxon>
        <taxon>Dikarya</taxon>
        <taxon>Ascomycota</taxon>
        <taxon>Pezizomycotina</taxon>
        <taxon>Sordariomycetes</taxon>
        <taxon>Lulworthiomycetidae</taxon>
        <taxon>Lulworthiales</taxon>
        <taxon>Lulworthiaceae</taxon>
        <taxon>Zalerion</taxon>
    </lineage>
</organism>
<sequence>MLAIRYHPTNADYHRSFRNPEELSIPFTLQPGQRRGGGRAIFYPPDKRANTPEKLLEKQVEIDLETWRIFRLAKQGCLRHEKLVHQAERKKAATSEDDSEEAAEAKNEDTTVAAPGAAYGGLDLFAWNGYFRTKAELWDVENICCGNGSLELEQNAS</sequence>
<dbReference type="Proteomes" id="UP001201980">
    <property type="component" value="Unassembled WGS sequence"/>
</dbReference>
<evidence type="ECO:0000313" key="2">
    <source>
        <dbReference type="EMBL" id="KAJ2902106.1"/>
    </source>
</evidence>
<accession>A0AAD5RS79</accession>
<reference evidence="2" key="1">
    <citation type="submission" date="2022-07" db="EMBL/GenBank/DDBJ databases">
        <title>Draft genome sequence of Zalerion maritima ATCC 34329, a (micro)plastics degrading marine fungus.</title>
        <authorList>
            <person name="Paco A."/>
            <person name="Goncalves M.F.M."/>
            <person name="Rocha-Santos T.A.P."/>
            <person name="Alves A."/>
        </authorList>
    </citation>
    <scope>NUCLEOTIDE SEQUENCE</scope>
    <source>
        <strain evidence="2">ATCC 34329</strain>
    </source>
</reference>
<dbReference type="AlphaFoldDB" id="A0AAD5RS79"/>
<comment type="caution">
    <text evidence="2">The sequence shown here is derived from an EMBL/GenBank/DDBJ whole genome shotgun (WGS) entry which is preliminary data.</text>
</comment>
<evidence type="ECO:0000256" key="1">
    <source>
        <dbReference type="SAM" id="MobiDB-lite"/>
    </source>
</evidence>
<gene>
    <name evidence="2" type="ORF">MKZ38_001015</name>
</gene>
<keyword evidence="3" id="KW-1185">Reference proteome</keyword>
<name>A0AAD5RS79_9PEZI</name>
<protein>
    <submittedName>
        <fullName evidence="2">Uncharacterized protein</fullName>
    </submittedName>
</protein>
<evidence type="ECO:0000313" key="3">
    <source>
        <dbReference type="Proteomes" id="UP001201980"/>
    </source>
</evidence>